<comment type="catalytic activity">
    <reaction evidence="10">
        <text>L-arginine + 2-oxoglutarate + O2 = guanidine + L-glutamate 5-semialdehyde + succinate + CO2</text>
        <dbReference type="Rhea" id="RHEA:31535"/>
        <dbReference type="ChEBI" id="CHEBI:15379"/>
        <dbReference type="ChEBI" id="CHEBI:16526"/>
        <dbReference type="ChEBI" id="CHEBI:16810"/>
        <dbReference type="ChEBI" id="CHEBI:30031"/>
        <dbReference type="ChEBI" id="CHEBI:30087"/>
        <dbReference type="ChEBI" id="CHEBI:32682"/>
        <dbReference type="ChEBI" id="CHEBI:58066"/>
        <dbReference type="EC" id="1.14.20.7"/>
    </reaction>
</comment>
<dbReference type="Gene3D" id="2.60.120.330">
    <property type="entry name" value="B-lactam Antibiotic, Isopenicillin N Synthase, Chain"/>
    <property type="match status" value="1"/>
</dbReference>
<organism evidence="13 14">
    <name type="scientific">Pontivivens ytuae</name>
    <dbReference type="NCBI Taxonomy" id="2789856"/>
    <lineage>
        <taxon>Bacteria</taxon>
        <taxon>Pseudomonadati</taxon>
        <taxon>Pseudomonadota</taxon>
        <taxon>Alphaproteobacteria</taxon>
        <taxon>Rhodobacterales</taxon>
        <taxon>Paracoccaceae</taxon>
        <taxon>Pontivivens</taxon>
    </lineage>
</organism>
<dbReference type="InterPro" id="IPR044861">
    <property type="entry name" value="IPNS-like_FE2OG_OXY"/>
</dbReference>
<sequence length="292" mass="31357">MIPRLDIRQQGFAQALGEAARGPGFFLLDGHGLDPAPVFAAAEAFFAQPQEAKDAVSIRHSAHNRGYVTLGEERLDDTTGAPDQKEAFNVGLDLAPDDPRVVSCEPFRGTNLWPDLPGFRTATLGWYNSAWALGVDLMRAVAVDLGLEAERFSPDFDAPLATLRLLRYPAEDGAGGIGAGAHTDYGALTLLMTDGTAGLQVKPRDGDWIDVPPAEGAFVVNIGDCLMRWTNGIYASTPHRVLPPPRERYSVAFFLDPNPDAMIAALPGTGAPQWPPVSGADYLRSRLEATYG</sequence>
<evidence type="ECO:0000256" key="6">
    <source>
        <dbReference type="ARBA" id="ARBA00022666"/>
    </source>
</evidence>
<evidence type="ECO:0000256" key="3">
    <source>
        <dbReference type="ARBA" id="ARBA00012293"/>
    </source>
</evidence>
<dbReference type="Pfam" id="PF03171">
    <property type="entry name" value="2OG-FeII_Oxy"/>
    <property type="match status" value="1"/>
</dbReference>
<dbReference type="GO" id="GO:0102276">
    <property type="term" value="F:2-oxoglutarate oxygenase/decarboxylase (ethylene-forming) activity"/>
    <property type="evidence" value="ECO:0007669"/>
    <property type="project" value="UniProtKB-EC"/>
</dbReference>
<dbReference type="InterPro" id="IPR050231">
    <property type="entry name" value="Iron_ascorbate_oxido_reductase"/>
</dbReference>
<dbReference type="PROSITE" id="PS51471">
    <property type="entry name" value="FE2OG_OXY"/>
    <property type="match status" value="1"/>
</dbReference>
<name>A0A7S9QE30_9RHOB</name>
<keyword evidence="14" id="KW-1185">Reference proteome</keyword>
<keyword evidence="11" id="KW-0479">Metal-binding</keyword>
<dbReference type="KEGG" id="poz:I0K15_09355"/>
<dbReference type="InterPro" id="IPR026992">
    <property type="entry name" value="DIOX_N"/>
</dbReference>
<comment type="cofactor">
    <cofactor evidence="1">
        <name>Fe(2+)</name>
        <dbReference type="ChEBI" id="CHEBI:29033"/>
    </cofactor>
</comment>
<dbReference type="SUPFAM" id="SSF51197">
    <property type="entry name" value="Clavaminate synthase-like"/>
    <property type="match status" value="1"/>
</dbReference>
<evidence type="ECO:0000256" key="9">
    <source>
        <dbReference type="ARBA" id="ARBA00047725"/>
    </source>
</evidence>
<keyword evidence="11" id="KW-0408">Iron</keyword>
<feature type="domain" description="Fe2OG dioxygenase" evidence="12">
    <location>
        <begin position="155"/>
        <end position="257"/>
    </location>
</feature>
<proteinExistence type="inferred from homology"/>
<gene>
    <name evidence="13" type="ORF">I0K15_09355</name>
</gene>
<accession>A0A7S9QE30</accession>
<dbReference type="InterPro" id="IPR027443">
    <property type="entry name" value="IPNS-like_sf"/>
</dbReference>
<evidence type="ECO:0000256" key="10">
    <source>
        <dbReference type="ARBA" id="ARBA00049359"/>
    </source>
</evidence>
<evidence type="ECO:0000313" key="14">
    <source>
        <dbReference type="Proteomes" id="UP000594800"/>
    </source>
</evidence>
<dbReference type="PRINTS" id="PR00682">
    <property type="entry name" value="IPNSYNTHASE"/>
</dbReference>
<dbReference type="EMBL" id="CP064942">
    <property type="protein sequence ID" value="QPH55908.1"/>
    <property type="molecule type" value="Genomic_DNA"/>
</dbReference>
<reference evidence="13 14" key="1">
    <citation type="submission" date="2020-11" db="EMBL/GenBank/DDBJ databases">
        <title>Description of Pontivivens ytuae sp. nov. isolated from deep sea sediment of Mariana Trench.</title>
        <authorList>
            <person name="Wang Z."/>
            <person name="Sun Q.-L."/>
            <person name="Xu X.-D."/>
            <person name="Tang Y.-Z."/>
            <person name="Zhang J."/>
        </authorList>
    </citation>
    <scope>NUCLEOTIDE SEQUENCE [LARGE SCALE GENOMIC DNA]</scope>
    <source>
        <strain evidence="13 14">MT2928</strain>
    </source>
</reference>
<evidence type="ECO:0000256" key="11">
    <source>
        <dbReference type="RuleBase" id="RU003682"/>
    </source>
</evidence>
<protein>
    <recommendedName>
        <fullName evidence="5">2-oxoglutarate-dependent ethylene/succinate-forming enzyme</fullName>
        <ecNumber evidence="4">1.13.12.19</ecNumber>
        <ecNumber evidence="3">1.14.20.7</ecNumber>
    </recommendedName>
    <alternativeName>
        <fullName evidence="7">2-oxoglutarate dioxygenase (ethylene-forming)</fullName>
    </alternativeName>
    <alternativeName>
        <fullName evidence="8">2-oxoglutarate/L-arginine monooxygenase/decarboxylase (succinate-forming)</fullName>
    </alternativeName>
</protein>
<dbReference type="EC" id="1.13.12.19" evidence="4"/>
<evidence type="ECO:0000256" key="5">
    <source>
        <dbReference type="ARBA" id="ARBA00019045"/>
    </source>
</evidence>
<keyword evidence="11" id="KW-0560">Oxidoreductase</keyword>
<evidence type="ECO:0000256" key="7">
    <source>
        <dbReference type="ARBA" id="ARBA00031011"/>
    </source>
</evidence>
<evidence type="ECO:0000259" key="12">
    <source>
        <dbReference type="PROSITE" id="PS51471"/>
    </source>
</evidence>
<dbReference type="GO" id="GO:0046872">
    <property type="term" value="F:metal ion binding"/>
    <property type="evidence" value="ECO:0007669"/>
    <property type="project" value="UniProtKB-KW"/>
</dbReference>
<dbReference type="Proteomes" id="UP000594800">
    <property type="component" value="Chromosome"/>
</dbReference>
<comment type="pathway">
    <text evidence="2">Alkene biosynthesis; ethylene biosynthesis via 2-oxoglutarate.</text>
</comment>
<comment type="similarity">
    <text evidence="11">Belongs to the iron/ascorbate-dependent oxidoreductase family.</text>
</comment>
<dbReference type="EC" id="1.14.20.7" evidence="3"/>
<comment type="catalytic activity">
    <reaction evidence="9">
        <text>2-oxoglutarate + O2 + 2 H(+) = ethene + 3 CO2 + H2O</text>
        <dbReference type="Rhea" id="RHEA:31523"/>
        <dbReference type="ChEBI" id="CHEBI:15377"/>
        <dbReference type="ChEBI" id="CHEBI:15378"/>
        <dbReference type="ChEBI" id="CHEBI:15379"/>
        <dbReference type="ChEBI" id="CHEBI:16526"/>
        <dbReference type="ChEBI" id="CHEBI:16810"/>
        <dbReference type="ChEBI" id="CHEBI:18153"/>
        <dbReference type="EC" id="1.13.12.19"/>
    </reaction>
</comment>
<dbReference type="PANTHER" id="PTHR47990">
    <property type="entry name" value="2-OXOGLUTARATE (2OG) AND FE(II)-DEPENDENT OXYGENASE SUPERFAMILY PROTEIN-RELATED"/>
    <property type="match status" value="1"/>
</dbReference>
<evidence type="ECO:0000256" key="4">
    <source>
        <dbReference type="ARBA" id="ARBA00012531"/>
    </source>
</evidence>
<dbReference type="Pfam" id="PF14226">
    <property type="entry name" value="DIOX_N"/>
    <property type="match status" value="1"/>
</dbReference>
<evidence type="ECO:0000256" key="8">
    <source>
        <dbReference type="ARBA" id="ARBA00031282"/>
    </source>
</evidence>
<dbReference type="RefSeq" id="WP_196105170.1">
    <property type="nucleotide sequence ID" value="NZ_CP064942.1"/>
</dbReference>
<evidence type="ECO:0000256" key="1">
    <source>
        <dbReference type="ARBA" id="ARBA00001954"/>
    </source>
</evidence>
<dbReference type="GO" id="GO:0009693">
    <property type="term" value="P:ethylene biosynthetic process"/>
    <property type="evidence" value="ECO:0007669"/>
    <property type="project" value="UniProtKB-KW"/>
</dbReference>
<evidence type="ECO:0000313" key="13">
    <source>
        <dbReference type="EMBL" id="QPH55908.1"/>
    </source>
</evidence>
<dbReference type="AlphaFoldDB" id="A0A7S9QE30"/>
<keyword evidence="6" id="KW-0266">Ethylene biosynthesis</keyword>
<dbReference type="InterPro" id="IPR005123">
    <property type="entry name" value="Oxoglu/Fe-dep_dioxygenase_dom"/>
</dbReference>
<evidence type="ECO:0000256" key="2">
    <source>
        <dbReference type="ARBA" id="ARBA00004767"/>
    </source>
</evidence>